<dbReference type="OrthoDB" id="8233337at2"/>
<dbReference type="SUPFAM" id="SSF52266">
    <property type="entry name" value="SGNH hydrolase"/>
    <property type="match status" value="1"/>
</dbReference>
<proteinExistence type="predicted"/>
<dbReference type="RefSeq" id="WP_055264399.1">
    <property type="nucleotide sequence ID" value="NZ_CABIXQ010000005.1"/>
</dbReference>
<evidence type="ECO:0000313" key="2">
    <source>
        <dbReference type="EMBL" id="CUO08287.1"/>
    </source>
</evidence>
<reference evidence="2 3" key="1">
    <citation type="submission" date="2015-09" db="EMBL/GenBank/DDBJ databases">
        <authorList>
            <consortium name="Pathogen Informatics"/>
        </authorList>
    </citation>
    <scope>NUCLEOTIDE SEQUENCE [LARGE SCALE GENOMIC DNA]</scope>
    <source>
        <strain evidence="2 3">2789STDY5834856</strain>
    </source>
</reference>
<dbReference type="Gene3D" id="3.40.50.1110">
    <property type="entry name" value="SGNH hydrolase"/>
    <property type="match status" value="1"/>
</dbReference>
<accession>A0A174C652</accession>
<dbReference type="PANTHER" id="PTHR34407:SF1">
    <property type="entry name" value="SGNH HYDROLASE-TYPE ESTERASE DOMAIN-CONTAINING PROTEIN"/>
    <property type="match status" value="1"/>
</dbReference>
<dbReference type="Proteomes" id="UP000095594">
    <property type="component" value="Unassembled WGS sequence"/>
</dbReference>
<feature type="domain" description="SGNH hydrolase-type esterase" evidence="1">
    <location>
        <begin position="40"/>
        <end position="203"/>
    </location>
</feature>
<dbReference type="GO" id="GO:0016787">
    <property type="term" value="F:hydrolase activity"/>
    <property type="evidence" value="ECO:0007669"/>
    <property type="project" value="UniProtKB-KW"/>
</dbReference>
<dbReference type="Pfam" id="PF13472">
    <property type="entry name" value="Lipase_GDSL_2"/>
    <property type="match status" value="1"/>
</dbReference>
<gene>
    <name evidence="2" type="ORF">ERS852471_00918</name>
</gene>
<dbReference type="AlphaFoldDB" id="A0A174C652"/>
<dbReference type="InterPro" id="IPR013830">
    <property type="entry name" value="SGNH_hydro"/>
</dbReference>
<evidence type="ECO:0000313" key="3">
    <source>
        <dbReference type="Proteomes" id="UP000095594"/>
    </source>
</evidence>
<organism evidence="2 3">
    <name type="scientific">Clostridium disporicum</name>
    <dbReference type="NCBI Taxonomy" id="84024"/>
    <lineage>
        <taxon>Bacteria</taxon>
        <taxon>Bacillati</taxon>
        <taxon>Bacillota</taxon>
        <taxon>Clostridia</taxon>
        <taxon>Eubacteriales</taxon>
        <taxon>Clostridiaceae</taxon>
        <taxon>Clostridium</taxon>
    </lineage>
</organism>
<evidence type="ECO:0000259" key="1">
    <source>
        <dbReference type="Pfam" id="PF13472"/>
    </source>
</evidence>
<protein>
    <submittedName>
        <fullName evidence="2">GDSL-like lipase/acylhydrolase family</fullName>
    </submittedName>
</protein>
<keyword evidence="2" id="KW-0378">Hydrolase</keyword>
<dbReference type="PANTHER" id="PTHR34407">
    <property type="entry name" value="EXPRESSED PROTEIN"/>
    <property type="match status" value="1"/>
</dbReference>
<sequence length="368" mass="41587">MGRIASEEMLKESLVYRGDTYKVKKVFEKADRGEDITVAFIGGSITQGCNATIHENCYANRTYLWFKNRFPKINVTYLNAGIGATGSIIGVHRVENQVLSKNPDIVFVDFAVNDKDNKYNKIAYDSLIRRILTHNSKPAVVEVFMSTDILGNVQEQQIEIGKRYNVPMVSFRDAIRTEISNGNLKWNEVASDEVHPNDKGHKIISELLINLLESIDRDDDIKGNEDKIIGQPVFGEDYIKGQILNSDSVEVICTKGMVVDTEGFQGFKNGWTIDSDFSSEGNLKLEVEGKNIFVLYKKLIKDTAGSFDVKINGNYIKNINSYFEGGWGDYSETEVLIEGDKKERYTIEFLVDSNNIYKEIYIMGLLVS</sequence>
<dbReference type="CDD" id="cd00229">
    <property type="entry name" value="SGNH_hydrolase"/>
    <property type="match status" value="1"/>
</dbReference>
<dbReference type="InterPro" id="IPR036514">
    <property type="entry name" value="SGNH_hydro_sf"/>
</dbReference>
<name>A0A174C652_9CLOT</name>
<dbReference type="EMBL" id="CYZX01000005">
    <property type="protein sequence ID" value="CUO08287.1"/>
    <property type="molecule type" value="Genomic_DNA"/>
</dbReference>